<name>A0ABZ1UR44_9BURK</name>
<organism evidence="5 6">
    <name type="scientific">[Empedobacter] haloabium</name>
    <dbReference type="NCBI Taxonomy" id="592317"/>
    <lineage>
        <taxon>Bacteria</taxon>
        <taxon>Pseudomonadati</taxon>
        <taxon>Pseudomonadota</taxon>
        <taxon>Betaproteobacteria</taxon>
        <taxon>Burkholderiales</taxon>
        <taxon>Oxalobacteraceae</taxon>
        <taxon>Telluria group</taxon>
        <taxon>Telluria group incertae sedis</taxon>
    </lineage>
</organism>
<protein>
    <submittedName>
        <fullName evidence="5">Hemerythrin domain-containing protein</fullName>
    </submittedName>
</protein>
<dbReference type="Pfam" id="PF01814">
    <property type="entry name" value="Hemerythrin"/>
    <property type="match status" value="1"/>
</dbReference>
<evidence type="ECO:0000256" key="2">
    <source>
        <dbReference type="ARBA" id="ARBA00022723"/>
    </source>
</evidence>
<feature type="domain" description="Hemerythrin-like" evidence="4">
    <location>
        <begin position="16"/>
        <end position="122"/>
    </location>
</feature>
<dbReference type="InterPro" id="IPR012827">
    <property type="entry name" value="Hemerythrin_metal-bd"/>
</dbReference>
<gene>
    <name evidence="5" type="ORF">E7V67_008645</name>
</gene>
<evidence type="ECO:0000256" key="3">
    <source>
        <dbReference type="ARBA" id="ARBA00023004"/>
    </source>
</evidence>
<comment type="similarity">
    <text evidence="1">Belongs to the hemerythrin family.</text>
</comment>
<dbReference type="Proteomes" id="UP000321323">
    <property type="component" value="Chromosome"/>
</dbReference>
<dbReference type="EMBL" id="CP136508">
    <property type="protein sequence ID" value="WUR15158.1"/>
    <property type="molecule type" value="Genomic_DNA"/>
</dbReference>
<dbReference type="InterPro" id="IPR012312">
    <property type="entry name" value="Hemerythrin-like"/>
</dbReference>
<sequence>MVRAHWSPDLLLGEPVMDTAHRALYDTLGKLTFVPATDFAAAYHACVAALERDFREEEEAMERMRYAALRGHREQHARALAGLHHAAAALAEGDPQPAHHAVDLLAEWLQLHITTMDRALVMALRRAQGVTAQPE</sequence>
<keyword evidence="3" id="KW-0408">Iron</keyword>
<evidence type="ECO:0000256" key="1">
    <source>
        <dbReference type="ARBA" id="ARBA00010587"/>
    </source>
</evidence>
<keyword evidence="6" id="KW-1185">Reference proteome</keyword>
<dbReference type="InterPro" id="IPR035938">
    <property type="entry name" value="Hemerythrin-like_sf"/>
</dbReference>
<dbReference type="PANTHER" id="PTHR37164:SF1">
    <property type="entry name" value="BACTERIOHEMERYTHRIN"/>
    <property type="match status" value="1"/>
</dbReference>
<proteinExistence type="inferred from homology"/>
<evidence type="ECO:0000313" key="6">
    <source>
        <dbReference type="Proteomes" id="UP000321323"/>
    </source>
</evidence>
<keyword evidence="2" id="KW-0479">Metal-binding</keyword>
<dbReference type="Gene3D" id="1.20.120.50">
    <property type="entry name" value="Hemerythrin-like"/>
    <property type="match status" value="1"/>
</dbReference>
<evidence type="ECO:0000259" key="4">
    <source>
        <dbReference type="Pfam" id="PF01814"/>
    </source>
</evidence>
<dbReference type="NCBIfam" id="TIGR02481">
    <property type="entry name" value="hemeryth_dom"/>
    <property type="match status" value="1"/>
</dbReference>
<accession>A0ABZ1UR44</accession>
<dbReference type="SUPFAM" id="SSF47188">
    <property type="entry name" value="Hemerythrin-like"/>
    <property type="match status" value="1"/>
</dbReference>
<evidence type="ECO:0000313" key="5">
    <source>
        <dbReference type="EMBL" id="WUR15158.1"/>
    </source>
</evidence>
<dbReference type="PANTHER" id="PTHR37164">
    <property type="entry name" value="BACTERIOHEMERYTHRIN"/>
    <property type="match status" value="1"/>
</dbReference>
<reference evidence="5 6" key="1">
    <citation type="journal article" date="2019" name="Int. J. Syst. Evol. Microbiol.">
        <title>The Draft Whole-Genome Sequence of the Antibiotic Producer Empedobacter haloabium ATCC 31962 Provides Indications for Its Taxonomic Reclassification.</title>
        <authorList>
            <person name="Miess H."/>
            <person name="Arlt P."/>
            <person name="Apel A.K."/>
            <person name="Weber T."/>
            <person name="Nieselt K."/>
            <person name="Hanssen F."/>
            <person name="Czemmel S."/>
            <person name="Nahnsen S."/>
            <person name="Gross H."/>
        </authorList>
    </citation>
    <scope>NUCLEOTIDE SEQUENCE [LARGE SCALE GENOMIC DNA]</scope>
    <source>
        <strain evidence="5 6">ATCC 31962</strain>
    </source>
</reference>
<dbReference type="InterPro" id="IPR050669">
    <property type="entry name" value="Hemerythrin"/>
</dbReference>